<dbReference type="Proteomes" id="UP000635565">
    <property type="component" value="Unassembled WGS sequence"/>
</dbReference>
<evidence type="ECO:0000313" key="3">
    <source>
        <dbReference type="Proteomes" id="UP000635565"/>
    </source>
</evidence>
<dbReference type="EMBL" id="BNJJ01000004">
    <property type="protein sequence ID" value="GHO83610.1"/>
    <property type="molecule type" value="Genomic_DNA"/>
</dbReference>
<organism evidence="2 3">
    <name type="scientific">Dictyobacter formicarum</name>
    <dbReference type="NCBI Taxonomy" id="2778368"/>
    <lineage>
        <taxon>Bacteria</taxon>
        <taxon>Bacillati</taxon>
        <taxon>Chloroflexota</taxon>
        <taxon>Ktedonobacteria</taxon>
        <taxon>Ktedonobacterales</taxon>
        <taxon>Dictyobacteraceae</taxon>
        <taxon>Dictyobacter</taxon>
    </lineage>
</organism>
<accession>A0ABQ3VCT0</accession>
<keyword evidence="1" id="KW-1133">Transmembrane helix</keyword>
<comment type="caution">
    <text evidence="2">The sequence shown here is derived from an EMBL/GenBank/DDBJ whole genome shotgun (WGS) entry which is preliminary data.</text>
</comment>
<gene>
    <name evidence="2" type="ORF">KSZ_16160</name>
</gene>
<protein>
    <submittedName>
        <fullName evidence="2">Uncharacterized protein</fullName>
    </submittedName>
</protein>
<dbReference type="RefSeq" id="WP_201361275.1">
    <property type="nucleotide sequence ID" value="NZ_BNJJ01000004.1"/>
</dbReference>
<proteinExistence type="predicted"/>
<dbReference type="Gene3D" id="1.10.150.240">
    <property type="entry name" value="Putative phosphatase, domain 2"/>
    <property type="match status" value="1"/>
</dbReference>
<evidence type="ECO:0000313" key="2">
    <source>
        <dbReference type="EMBL" id="GHO83610.1"/>
    </source>
</evidence>
<dbReference type="InterPro" id="IPR023198">
    <property type="entry name" value="PGP-like_dom2"/>
</dbReference>
<sequence>MAILFHVSTQVRTILIAIITVATLLGIMLRPWKTNEAQIAFGNGNLRRNWFTQLLQNAFVSTITDHILKLT</sequence>
<keyword evidence="3" id="KW-1185">Reference proteome</keyword>
<feature type="transmembrane region" description="Helical" evidence="1">
    <location>
        <begin position="12"/>
        <end position="29"/>
    </location>
</feature>
<evidence type="ECO:0000256" key="1">
    <source>
        <dbReference type="SAM" id="Phobius"/>
    </source>
</evidence>
<keyword evidence="1" id="KW-0812">Transmembrane</keyword>
<name>A0ABQ3VCT0_9CHLR</name>
<keyword evidence="1" id="KW-0472">Membrane</keyword>
<reference evidence="2 3" key="1">
    <citation type="journal article" date="2021" name="Int. J. Syst. Evol. Microbiol.">
        <title>Reticulibacter mediterranei gen. nov., sp. nov., within the new family Reticulibacteraceae fam. nov., and Ktedonospora formicarum gen. nov., sp. nov., Ktedonobacter robiniae sp. nov., Dictyobacter formicarum sp. nov. and Dictyobacter arantiisoli sp. nov., belonging to the class Ktedonobacteria.</title>
        <authorList>
            <person name="Yabe S."/>
            <person name="Zheng Y."/>
            <person name="Wang C.M."/>
            <person name="Sakai Y."/>
            <person name="Abe K."/>
            <person name="Yokota A."/>
            <person name="Donadio S."/>
            <person name="Cavaletti L."/>
            <person name="Monciardini P."/>
        </authorList>
    </citation>
    <scope>NUCLEOTIDE SEQUENCE [LARGE SCALE GENOMIC DNA]</scope>
    <source>
        <strain evidence="2 3">SOSP1-9</strain>
    </source>
</reference>